<evidence type="ECO:0000313" key="1">
    <source>
        <dbReference type="EMBL" id="KIM98786.1"/>
    </source>
</evidence>
<evidence type="ECO:0000313" key="2">
    <source>
        <dbReference type="Proteomes" id="UP000054321"/>
    </source>
</evidence>
<dbReference type="Proteomes" id="UP000054321">
    <property type="component" value="Unassembled WGS sequence"/>
</dbReference>
<dbReference type="HOGENOM" id="CLU_1896829_0_0_1"/>
<gene>
    <name evidence="1" type="ORF">OIDMADRAFT_146491</name>
</gene>
<sequence length="134" mass="15074">MSLQHSIGQVLSTPQCGSPDNAQKSRPTKGVSPYISNLYRLEIYRNSDIPDYSSCPTKICSTFTHVDHLIENTDSNKQWLSCDSITPSPTIFMRNLRSVAKGKARALGAAEKRWRGMAVQFELWPLCLKGYSFM</sequence>
<reference evidence="1 2" key="1">
    <citation type="submission" date="2014-04" db="EMBL/GenBank/DDBJ databases">
        <authorList>
            <consortium name="DOE Joint Genome Institute"/>
            <person name="Kuo A."/>
            <person name="Martino E."/>
            <person name="Perotto S."/>
            <person name="Kohler A."/>
            <person name="Nagy L.G."/>
            <person name="Floudas D."/>
            <person name="Copeland A."/>
            <person name="Barry K.W."/>
            <person name="Cichocki N."/>
            <person name="Veneault-Fourrey C."/>
            <person name="LaButti K."/>
            <person name="Lindquist E.A."/>
            <person name="Lipzen A."/>
            <person name="Lundell T."/>
            <person name="Morin E."/>
            <person name="Murat C."/>
            <person name="Sun H."/>
            <person name="Tunlid A."/>
            <person name="Henrissat B."/>
            <person name="Grigoriev I.V."/>
            <person name="Hibbett D.S."/>
            <person name="Martin F."/>
            <person name="Nordberg H.P."/>
            <person name="Cantor M.N."/>
            <person name="Hua S.X."/>
        </authorList>
    </citation>
    <scope>NUCLEOTIDE SEQUENCE [LARGE SCALE GENOMIC DNA]</scope>
    <source>
        <strain evidence="1 2">Zn</strain>
    </source>
</reference>
<dbReference type="InParanoid" id="A0A0C3H8S7"/>
<protein>
    <submittedName>
        <fullName evidence="1">Uncharacterized protein</fullName>
    </submittedName>
</protein>
<dbReference type="EMBL" id="KN832879">
    <property type="protein sequence ID" value="KIM98786.1"/>
    <property type="molecule type" value="Genomic_DNA"/>
</dbReference>
<dbReference type="AlphaFoldDB" id="A0A0C3H8S7"/>
<keyword evidence="2" id="KW-1185">Reference proteome</keyword>
<name>A0A0C3H8S7_OIDMZ</name>
<proteinExistence type="predicted"/>
<accession>A0A0C3H8S7</accession>
<reference evidence="2" key="2">
    <citation type="submission" date="2015-01" db="EMBL/GenBank/DDBJ databases">
        <title>Evolutionary Origins and Diversification of the Mycorrhizal Mutualists.</title>
        <authorList>
            <consortium name="DOE Joint Genome Institute"/>
            <consortium name="Mycorrhizal Genomics Consortium"/>
            <person name="Kohler A."/>
            <person name="Kuo A."/>
            <person name="Nagy L.G."/>
            <person name="Floudas D."/>
            <person name="Copeland A."/>
            <person name="Barry K.W."/>
            <person name="Cichocki N."/>
            <person name="Veneault-Fourrey C."/>
            <person name="LaButti K."/>
            <person name="Lindquist E.A."/>
            <person name="Lipzen A."/>
            <person name="Lundell T."/>
            <person name="Morin E."/>
            <person name="Murat C."/>
            <person name="Riley R."/>
            <person name="Ohm R."/>
            <person name="Sun H."/>
            <person name="Tunlid A."/>
            <person name="Henrissat B."/>
            <person name="Grigoriev I.V."/>
            <person name="Hibbett D.S."/>
            <person name="Martin F."/>
        </authorList>
    </citation>
    <scope>NUCLEOTIDE SEQUENCE [LARGE SCALE GENOMIC DNA]</scope>
    <source>
        <strain evidence="2">Zn</strain>
    </source>
</reference>
<organism evidence="1 2">
    <name type="scientific">Oidiodendron maius (strain Zn)</name>
    <dbReference type="NCBI Taxonomy" id="913774"/>
    <lineage>
        <taxon>Eukaryota</taxon>
        <taxon>Fungi</taxon>
        <taxon>Dikarya</taxon>
        <taxon>Ascomycota</taxon>
        <taxon>Pezizomycotina</taxon>
        <taxon>Leotiomycetes</taxon>
        <taxon>Leotiomycetes incertae sedis</taxon>
        <taxon>Myxotrichaceae</taxon>
        <taxon>Oidiodendron</taxon>
    </lineage>
</organism>